<evidence type="ECO:0000313" key="1">
    <source>
        <dbReference type="EMBL" id="QXR08275.1"/>
    </source>
</evidence>
<dbReference type="EMBL" id="CP078045">
    <property type="protein sequence ID" value="QXR08275.1"/>
    <property type="molecule type" value="Genomic_DNA"/>
</dbReference>
<reference evidence="1" key="3">
    <citation type="submission" date="2021-06" db="EMBL/GenBank/DDBJ databases">
        <authorList>
            <person name="Diorio-Toth L."/>
        </authorList>
    </citation>
    <scope>NUCLEOTIDE SEQUENCE</scope>
    <source>
        <strain evidence="1">AL_065</strain>
    </source>
</reference>
<proteinExistence type="predicted"/>
<accession>A0AAJ3E2W6</accession>
<evidence type="ECO:0008006" key="3">
    <source>
        <dbReference type="Google" id="ProtNLM"/>
    </source>
</evidence>
<reference evidence="1" key="2">
    <citation type="journal article" date="2019" name="Nat. Commun.">
        <title>Spatiotemporal dynamics of multidrug resistant bacteria on intensive care unit surfaces.</title>
        <authorList>
            <person name="D'Souza A.W."/>
            <person name="Potter R.F."/>
            <person name="Wallace M."/>
            <person name="Shupe A."/>
            <person name="Patel S."/>
            <person name="Sun X."/>
            <person name="Gul D."/>
            <person name="Kwon J.H."/>
            <person name="Andleeb S."/>
            <person name="Burnham C.D."/>
            <person name="Dantas G."/>
        </authorList>
    </citation>
    <scope>NUCLEOTIDE SEQUENCE</scope>
    <source>
        <strain evidence="1">AL_065</strain>
    </source>
</reference>
<organism evidence="1 2">
    <name type="scientific">Acinetobacter lwoffii</name>
    <dbReference type="NCBI Taxonomy" id="28090"/>
    <lineage>
        <taxon>Bacteria</taxon>
        <taxon>Pseudomonadati</taxon>
        <taxon>Pseudomonadota</taxon>
        <taxon>Gammaproteobacteria</taxon>
        <taxon>Moraxellales</taxon>
        <taxon>Moraxellaceae</taxon>
        <taxon>Acinetobacter</taxon>
    </lineage>
</organism>
<reference evidence="1" key="1">
    <citation type="submission" date="2018-10" db="EMBL/GenBank/DDBJ databases">
        <authorList>
            <person name="D'Souza A.W."/>
            <person name="Potter R.F."/>
            <person name="Wallace M."/>
            <person name="Shupe A."/>
            <person name="Patel S."/>
            <person name="Sun S."/>
            <person name="Gul D."/>
            <person name="Kwon J.H."/>
            <person name="Andleeb S."/>
            <person name="Burnham C.-A.D."/>
            <person name="Dantas G."/>
        </authorList>
    </citation>
    <scope>NUCLEOTIDE SEQUENCE</scope>
    <source>
        <strain evidence="1">AL_065</strain>
    </source>
</reference>
<sequence length="290" mass="34036">MHLSTKTLEKLRDLINEITEYRSGPKIIDFFGMFDYQDVYGQGFPSRWMYTDLRLSQINGTPKLDICIKNLFNPINYIEDLNRLDNLIKEFNKYLQFDKYQITRTNTEINLTPITKINLDEQFQSDNENIENNFIKHEFKFDYSQLNLIPTLMPVIKSRIIEIEKAFKAEAYLSVVLLAGSTLEGIFLNIASLNPRVFNTSNCSPKKDGKVKNFDQWTLHNFIEVSHSINLIEKDTYRFSKELRDFRNYIHPFQQMTEKFSPREQTAKICLQVLKSAISDIQTNQNKIGA</sequence>
<evidence type="ECO:0000313" key="2">
    <source>
        <dbReference type="Proteomes" id="UP000293391"/>
    </source>
</evidence>
<dbReference type="Proteomes" id="UP000293391">
    <property type="component" value="Chromosome"/>
</dbReference>
<protein>
    <recommendedName>
        <fullName evidence="3">AbiTii domain-containing protein</fullName>
    </recommendedName>
</protein>
<gene>
    <name evidence="1" type="ORF">EVX74_004655</name>
</gene>
<dbReference type="RefSeq" id="WP_129716264.1">
    <property type="nucleotide sequence ID" value="NZ_CP078045.1"/>
</dbReference>
<dbReference type="AlphaFoldDB" id="A0AAJ3E2W6"/>
<name>A0AAJ3E2W6_ACILW</name>